<name>A0ABU1HJT3_9GAMM</name>
<gene>
    <name evidence="2" type="ORF">QC821_20955</name>
</gene>
<sequence>MSSDTSTNYISVSTASYDGYGFDAIFPSLARCGVTQVEIAFIEGYVEAFCDDDLTVAYGLELKEEMRRNGQECRYFSGHIDLGESNACRRLEARCRFASSLGASYVITNAASIASSNTFLAQAKELAAIARHYGIRILLENPGNRVANLIDHSRHLSPLLEALATPEFGINFDVGNLLSHCPDIDPLRDALVALPWVDHFHIKSCKKRDDGIAFTPLGEGDVNEVPLIRKLMKESIPFSLELPFRLRRDRDAQPWRLEAAVPMKEIEEGIVRSIRRIQDIKLEV</sequence>
<organism evidence="2 3">
    <name type="scientific">Franzmannia qiaohouensis</name>
    <dbReference type="NCBI Taxonomy" id="1329370"/>
    <lineage>
        <taxon>Bacteria</taxon>
        <taxon>Pseudomonadati</taxon>
        <taxon>Pseudomonadota</taxon>
        <taxon>Gammaproteobacteria</taxon>
        <taxon>Oceanospirillales</taxon>
        <taxon>Halomonadaceae</taxon>
        <taxon>Franzmannia</taxon>
    </lineage>
</organism>
<dbReference type="InterPro" id="IPR036237">
    <property type="entry name" value="Xyl_isomerase-like_sf"/>
</dbReference>
<keyword evidence="3" id="KW-1185">Reference proteome</keyword>
<comment type="caution">
    <text evidence="2">The sequence shown here is derived from an EMBL/GenBank/DDBJ whole genome shotgun (WGS) entry which is preliminary data.</text>
</comment>
<protein>
    <submittedName>
        <fullName evidence="2">TIM barrel protein</fullName>
    </submittedName>
</protein>
<accession>A0ABU1HJT3</accession>
<evidence type="ECO:0000313" key="2">
    <source>
        <dbReference type="EMBL" id="MDR5907749.1"/>
    </source>
</evidence>
<evidence type="ECO:0000259" key="1">
    <source>
        <dbReference type="Pfam" id="PF01261"/>
    </source>
</evidence>
<dbReference type="PANTHER" id="PTHR12110:SF53">
    <property type="entry name" value="BLR5974 PROTEIN"/>
    <property type="match status" value="1"/>
</dbReference>
<dbReference type="Pfam" id="PF01261">
    <property type="entry name" value="AP_endonuc_2"/>
    <property type="match status" value="1"/>
</dbReference>
<dbReference type="Gene3D" id="3.20.20.150">
    <property type="entry name" value="Divalent-metal-dependent TIM barrel enzymes"/>
    <property type="match status" value="1"/>
</dbReference>
<dbReference type="PANTHER" id="PTHR12110">
    <property type="entry name" value="HYDROXYPYRUVATE ISOMERASE"/>
    <property type="match status" value="1"/>
</dbReference>
<dbReference type="EMBL" id="JARWAM010000028">
    <property type="protein sequence ID" value="MDR5907749.1"/>
    <property type="molecule type" value="Genomic_DNA"/>
</dbReference>
<dbReference type="SUPFAM" id="SSF51658">
    <property type="entry name" value="Xylose isomerase-like"/>
    <property type="match status" value="1"/>
</dbReference>
<proteinExistence type="predicted"/>
<dbReference type="RefSeq" id="WP_309725343.1">
    <property type="nucleotide sequence ID" value="NZ_JARWAM010000028.1"/>
</dbReference>
<feature type="domain" description="Xylose isomerase-like TIM barrel" evidence="1">
    <location>
        <begin position="29"/>
        <end position="245"/>
    </location>
</feature>
<reference evidence="2 3" key="1">
    <citation type="submission" date="2023-04" db="EMBL/GenBank/DDBJ databases">
        <title>A long-awaited taxogenomic arrangement of the family Halomonadaceae.</title>
        <authorList>
            <person name="De La Haba R."/>
            <person name="Chuvochina M."/>
            <person name="Wittouck S."/>
            <person name="Arahal D.R."/>
            <person name="Sanchez-Porro C."/>
            <person name="Hugenholtz P."/>
            <person name="Ventosa A."/>
        </authorList>
    </citation>
    <scope>NUCLEOTIDE SEQUENCE [LARGE SCALE GENOMIC DNA]</scope>
    <source>
        <strain evidence="2 3">DSM 26770</strain>
    </source>
</reference>
<dbReference type="Proteomes" id="UP001251374">
    <property type="component" value="Unassembled WGS sequence"/>
</dbReference>
<evidence type="ECO:0000313" key="3">
    <source>
        <dbReference type="Proteomes" id="UP001251374"/>
    </source>
</evidence>
<dbReference type="InterPro" id="IPR050312">
    <property type="entry name" value="IolE/XylAMocC-like"/>
</dbReference>
<dbReference type="InterPro" id="IPR013022">
    <property type="entry name" value="Xyl_isomerase-like_TIM-brl"/>
</dbReference>